<evidence type="ECO:0000256" key="2">
    <source>
        <dbReference type="SAM" id="Coils"/>
    </source>
</evidence>
<keyword evidence="2" id="KW-0175">Coiled coil</keyword>
<organism evidence="3">
    <name type="scientific">Schistocephalus solidus</name>
    <name type="common">Tapeworm</name>
    <dbReference type="NCBI Taxonomy" id="70667"/>
    <lineage>
        <taxon>Eukaryota</taxon>
        <taxon>Metazoa</taxon>
        <taxon>Spiralia</taxon>
        <taxon>Lophotrochozoa</taxon>
        <taxon>Platyhelminthes</taxon>
        <taxon>Cestoda</taxon>
        <taxon>Eucestoda</taxon>
        <taxon>Diphyllobothriidea</taxon>
        <taxon>Diphyllobothriidae</taxon>
        <taxon>Schistocephalus</taxon>
    </lineage>
</organism>
<dbReference type="EMBL" id="GEEE01000336">
    <property type="protein sequence ID" value="JAP62889.1"/>
    <property type="molecule type" value="Transcribed_RNA"/>
</dbReference>
<dbReference type="AlphaFoldDB" id="A0A0V0JBE5"/>
<evidence type="ECO:0000256" key="1">
    <source>
        <dbReference type="ARBA" id="ARBA00008468"/>
    </source>
</evidence>
<feature type="coiled-coil region" evidence="2">
    <location>
        <begin position="69"/>
        <end position="96"/>
    </location>
</feature>
<accession>A0A0V0JBE5</accession>
<feature type="non-terminal residue" evidence="3">
    <location>
        <position position="1"/>
    </location>
</feature>
<sequence length="138" mass="15296">VLTSLVVCFRIFGMEASPRSEAIAKEACLRKLAEEAADAVTTYVNDTLSLKTGGIWHVTELNHCAQVKYNKIVQDVQTLTNQLERTNGEHDRLAATLTSVDAFCQLFPVLERSVADLDAMITQLETTVNELCARQRTP</sequence>
<name>A0A0V0JBE5_SCHSO</name>
<dbReference type="Pfam" id="PF10046">
    <property type="entry name" value="BLOC1_2"/>
    <property type="match status" value="1"/>
</dbReference>
<dbReference type="InterPro" id="IPR019269">
    <property type="entry name" value="BLOC1_su2"/>
</dbReference>
<proteinExistence type="inferred from homology"/>
<reference evidence="3" key="1">
    <citation type="submission" date="2016-01" db="EMBL/GenBank/DDBJ databases">
        <title>Reference transcriptome for the parasite Schistocephalus solidus: insights into the molecular evolution of parasitism.</title>
        <authorList>
            <person name="Hebert F.O."/>
            <person name="Grambauer S."/>
            <person name="Barber I."/>
            <person name="Landry C.R."/>
            <person name="Aubin-Horth N."/>
        </authorList>
    </citation>
    <scope>NUCLEOTIDE SEQUENCE</scope>
</reference>
<comment type="similarity">
    <text evidence="1">Belongs to the BLOC1S2 family.</text>
</comment>
<gene>
    <name evidence="3" type="ORF">TR164974</name>
</gene>
<protein>
    <submittedName>
        <fullName evidence="3">Biogenesis of lysosome-related organelles complex-1 subunit 2</fullName>
    </submittedName>
</protein>
<evidence type="ECO:0000313" key="3">
    <source>
        <dbReference type="EMBL" id="JAP62889.1"/>
    </source>
</evidence>